<feature type="region of interest" description="Disordered" evidence="1">
    <location>
        <begin position="129"/>
        <end position="151"/>
    </location>
</feature>
<reference evidence="2" key="1">
    <citation type="journal article" date="2023" name="G3 (Bethesda)">
        <title>A reference genome for the long-term kleptoplast-retaining sea slug Elysia crispata morphotype clarki.</title>
        <authorList>
            <person name="Eastman K.E."/>
            <person name="Pendleton A.L."/>
            <person name="Shaikh M.A."/>
            <person name="Suttiyut T."/>
            <person name="Ogas R."/>
            <person name="Tomko P."/>
            <person name="Gavelis G."/>
            <person name="Widhalm J.R."/>
            <person name="Wisecaver J.H."/>
        </authorList>
    </citation>
    <scope>NUCLEOTIDE SEQUENCE</scope>
    <source>
        <strain evidence="2">ECLA1</strain>
    </source>
</reference>
<dbReference type="EMBL" id="JAWDGP010000226">
    <property type="protein sequence ID" value="KAK3802569.1"/>
    <property type="molecule type" value="Genomic_DNA"/>
</dbReference>
<gene>
    <name evidence="2" type="ORF">RRG08_032469</name>
</gene>
<protein>
    <submittedName>
        <fullName evidence="2">Uncharacterized protein</fullName>
    </submittedName>
</protein>
<keyword evidence="3" id="KW-1185">Reference proteome</keyword>
<evidence type="ECO:0000313" key="3">
    <source>
        <dbReference type="Proteomes" id="UP001283361"/>
    </source>
</evidence>
<proteinExistence type="predicted"/>
<comment type="caution">
    <text evidence="2">The sequence shown here is derived from an EMBL/GenBank/DDBJ whole genome shotgun (WGS) entry which is preliminary data.</text>
</comment>
<dbReference type="Proteomes" id="UP001283361">
    <property type="component" value="Unassembled WGS sequence"/>
</dbReference>
<evidence type="ECO:0000256" key="1">
    <source>
        <dbReference type="SAM" id="MobiDB-lite"/>
    </source>
</evidence>
<accession>A0AAE1BA44</accession>
<evidence type="ECO:0000313" key="2">
    <source>
        <dbReference type="EMBL" id="KAK3802569.1"/>
    </source>
</evidence>
<sequence>MPHMPRASWNPEQALCVLSNSFVGSGRWATRTGTQPTNNSIKTKKTVSLYTWKKNLILCALLFCSYLVFCPDKLQTVVLSESTSRLPAGVAELWETWETHTHTHTLTLSRPGVAEWTCNHRQPGTALFDDHLRPVPHRSRPPALPHKVDLD</sequence>
<organism evidence="2 3">
    <name type="scientific">Elysia crispata</name>
    <name type="common">lettuce slug</name>
    <dbReference type="NCBI Taxonomy" id="231223"/>
    <lineage>
        <taxon>Eukaryota</taxon>
        <taxon>Metazoa</taxon>
        <taxon>Spiralia</taxon>
        <taxon>Lophotrochozoa</taxon>
        <taxon>Mollusca</taxon>
        <taxon>Gastropoda</taxon>
        <taxon>Heterobranchia</taxon>
        <taxon>Euthyneura</taxon>
        <taxon>Panpulmonata</taxon>
        <taxon>Sacoglossa</taxon>
        <taxon>Placobranchoidea</taxon>
        <taxon>Plakobranchidae</taxon>
        <taxon>Elysia</taxon>
    </lineage>
</organism>
<dbReference type="AlphaFoldDB" id="A0AAE1BA44"/>
<name>A0AAE1BA44_9GAST</name>